<evidence type="ECO:0000256" key="4">
    <source>
        <dbReference type="ARBA" id="ARBA00022475"/>
    </source>
</evidence>
<keyword evidence="4" id="KW-1003">Cell membrane</keyword>
<dbReference type="InterPro" id="IPR001245">
    <property type="entry name" value="Ser-Thr/Tyr_kinase_cat_dom"/>
</dbReference>
<evidence type="ECO:0000256" key="12">
    <source>
        <dbReference type="ARBA" id="ARBA00022989"/>
    </source>
</evidence>
<comment type="caution">
    <text evidence="19">The sequence shown here is derived from an EMBL/GenBank/DDBJ whole genome shotgun (WGS) entry which is preliminary data.</text>
</comment>
<feature type="compositionally biased region" description="Acidic residues" evidence="17">
    <location>
        <begin position="1112"/>
        <end position="1121"/>
    </location>
</feature>
<dbReference type="FunFam" id="3.30.200.20:FF:000039">
    <property type="entry name" value="receptor-like protein kinase FERONIA"/>
    <property type="match status" value="3"/>
</dbReference>
<dbReference type="InterPro" id="IPR017441">
    <property type="entry name" value="Protein_kinase_ATP_BS"/>
</dbReference>
<dbReference type="GO" id="GO:0005886">
    <property type="term" value="C:plasma membrane"/>
    <property type="evidence" value="ECO:0000318"/>
    <property type="project" value="GO_Central"/>
</dbReference>
<dbReference type="GO" id="GO:0002229">
    <property type="term" value="P:defense response to oomycetes"/>
    <property type="evidence" value="ECO:0007669"/>
    <property type="project" value="UniProtKB-ARBA"/>
</dbReference>
<evidence type="ECO:0000256" key="14">
    <source>
        <dbReference type="ARBA" id="ARBA00023170"/>
    </source>
</evidence>
<keyword evidence="7" id="KW-0812">Transmembrane</keyword>
<dbReference type="InterPro" id="IPR008271">
    <property type="entry name" value="Ser/Thr_kinase_AS"/>
</dbReference>
<evidence type="ECO:0000256" key="5">
    <source>
        <dbReference type="ARBA" id="ARBA00022527"/>
    </source>
</evidence>
<evidence type="ECO:0000259" key="18">
    <source>
        <dbReference type="PROSITE" id="PS50011"/>
    </source>
</evidence>
<gene>
    <name evidence="19" type="ORF">HanXRQr2_Chr15g0710141</name>
</gene>
<dbReference type="Gene3D" id="3.30.200.20">
    <property type="entry name" value="Phosphorylase Kinase, domain 1"/>
    <property type="match status" value="3"/>
</dbReference>
<evidence type="ECO:0000256" key="6">
    <source>
        <dbReference type="ARBA" id="ARBA00022679"/>
    </source>
</evidence>
<dbReference type="InterPro" id="IPR000719">
    <property type="entry name" value="Prot_kinase_dom"/>
</dbReference>
<accession>A0A9K3H5Y4</accession>
<feature type="compositionally biased region" description="Polar residues" evidence="17">
    <location>
        <begin position="1100"/>
        <end position="1109"/>
    </location>
</feature>
<proteinExistence type="inferred from homology"/>
<keyword evidence="12" id="KW-1133">Transmembrane helix</keyword>
<feature type="domain" description="Protein kinase" evidence="18">
    <location>
        <begin position="632"/>
        <end position="915"/>
    </location>
</feature>
<keyword evidence="5" id="KW-0723">Serine/threonine-protein kinase</keyword>
<dbReference type="InterPro" id="IPR045272">
    <property type="entry name" value="ANXUR1/2-like"/>
</dbReference>
<feature type="region of interest" description="Disordered" evidence="17">
    <location>
        <begin position="1100"/>
        <end position="1123"/>
    </location>
</feature>
<keyword evidence="6 19" id="KW-0808">Transferase</keyword>
<dbReference type="SUPFAM" id="SSF56112">
    <property type="entry name" value="Protein kinase-like (PK-like)"/>
    <property type="match status" value="3"/>
</dbReference>
<evidence type="ECO:0000256" key="7">
    <source>
        <dbReference type="ARBA" id="ARBA00022692"/>
    </source>
</evidence>
<dbReference type="FunFam" id="1.10.510.10:FF:000240">
    <property type="entry name" value="Lectin-domain containing receptor kinase A4.3"/>
    <property type="match status" value="3"/>
</dbReference>
<dbReference type="Gene3D" id="1.10.510.10">
    <property type="entry name" value="Transferase(Phosphotransferase) domain 1"/>
    <property type="match status" value="3"/>
</dbReference>
<keyword evidence="15" id="KW-0325">Glycoprotein</keyword>
<evidence type="ECO:0000256" key="1">
    <source>
        <dbReference type="ARBA" id="ARBA00004251"/>
    </source>
</evidence>
<evidence type="ECO:0000313" key="20">
    <source>
        <dbReference type="Proteomes" id="UP000215914"/>
    </source>
</evidence>
<keyword evidence="13" id="KW-0472">Membrane</keyword>
<name>A0A9K3H5Y4_HELAN</name>
<feature type="domain" description="Protein kinase" evidence="18">
    <location>
        <begin position="25"/>
        <end position="310"/>
    </location>
</feature>
<evidence type="ECO:0000256" key="16">
    <source>
        <dbReference type="PROSITE-ProRule" id="PRU10141"/>
    </source>
</evidence>
<dbReference type="Gramene" id="mRNA:HanXRQr2_Chr15g0710141">
    <property type="protein sequence ID" value="mRNA:HanXRQr2_Chr15g0710141"/>
    <property type="gene ID" value="HanXRQr2_Chr15g0710141"/>
</dbReference>
<dbReference type="GO" id="GO:0005524">
    <property type="term" value="F:ATP binding"/>
    <property type="evidence" value="ECO:0007669"/>
    <property type="project" value="UniProtKB-UniRule"/>
</dbReference>
<keyword evidence="10" id="KW-0418">Kinase</keyword>
<keyword evidence="14" id="KW-0675">Receptor</keyword>
<evidence type="ECO:0000256" key="17">
    <source>
        <dbReference type="SAM" id="MobiDB-lite"/>
    </source>
</evidence>
<dbReference type="InterPro" id="IPR011009">
    <property type="entry name" value="Kinase-like_dom_sf"/>
</dbReference>
<feature type="binding site" evidence="16">
    <location>
        <position position="362"/>
    </location>
    <ligand>
        <name>ATP</name>
        <dbReference type="ChEBI" id="CHEBI:30616"/>
    </ligand>
</feature>
<dbReference type="GO" id="GO:0004672">
    <property type="term" value="F:protein kinase activity"/>
    <property type="evidence" value="ECO:0000318"/>
    <property type="project" value="GO_Central"/>
</dbReference>
<evidence type="ECO:0000256" key="11">
    <source>
        <dbReference type="ARBA" id="ARBA00022840"/>
    </source>
</evidence>
<dbReference type="Pfam" id="PF14299">
    <property type="entry name" value="PP2"/>
    <property type="match status" value="2"/>
</dbReference>
<evidence type="ECO:0000256" key="3">
    <source>
        <dbReference type="ARBA" id="ARBA00010217"/>
    </source>
</evidence>
<feature type="binding site" evidence="16">
    <location>
        <position position="56"/>
    </location>
    <ligand>
        <name>ATP</name>
        <dbReference type="ChEBI" id="CHEBI:30616"/>
    </ligand>
</feature>
<reference evidence="19" key="1">
    <citation type="journal article" date="2017" name="Nature">
        <title>The sunflower genome provides insights into oil metabolism, flowering and Asterid evolution.</title>
        <authorList>
            <person name="Badouin H."/>
            <person name="Gouzy J."/>
            <person name="Grassa C.J."/>
            <person name="Murat F."/>
            <person name="Staton S.E."/>
            <person name="Cottret L."/>
            <person name="Lelandais-Briere C."/>
            <person name="Owens G.L."/>
            <person name="Carrere S."/>
            <person name="Mayjonade B."/>
            <person name="Legrand L."/>
            <person name="Gill N."/>
            <person name="Kane N.C."/>
            <person name="Bowers J.E."/>
            <person name="Hubner S."/>
            <person name="Bellec A."/>
            <person name="Berard A."/>
            <person name="Berges H."/>
            <person name="Blanchet N."/>
            <person name="Boniface M.C."/>
            <person name="Brunel D."/>
            <person name="Catrice O."/>
            <person name="Chaidir N."/>
            <person name="Claudel C."/>
            <person name="Donnadieu C."/>
            <person name="Faraut T."/>
            <person name="Fievet G."/>
            <person name="Helmstetter N."/>
            <person name="King M."/>
            <person name="Knapp S.J."/>
            <person name="Lai Z."/>
            <person name="Le Paslier M.C."/>
            <person name="Lippi Y."/>
            <person name="Lorenzon L."/>
            <person name="Mandel J.R."/>
            <person name="Marage G."/>
            <person name="Marchand G."/>
            <person name="Marquand E."/>
            <person name="Bret-Mestries E."/>
            <person name="Morien E."/>
            <person name="Nambeesan S."/>
            <person name="Nguyen T."/>
            <person name="Pegot-Espagnet P."/>
            <person name="Pouilly N."/>
            <person name="Raftis F."/>
            <person name="Sallet E."/>
            <person name="Schiex T."/>
            <person name="Thomas J."/>
            <person name="Vandecasteele C."/>
            <person name="Vares D."/>
            <person name="Vear F."/>
            <person name="Vautrin S."/>
            <person name="Crespi M."/>
            <person name="Mangin B."/>
            <person name="Burke J.M."/>
            <person name="Salse J."/>
            <person name="Munos S."/>
            <person name="Vincourt P."/>
            <person name="Rieseberg L.H."/>
            <person name="Langlade N.B."/>
        </authorList>
    </citation>
    <scope>NUCLEOTIDE SEQUENCE</scope>
    <source>
        <tissue evidence="19">Leaves</tissue>
    </source>
</reference>
<protein>
    <recommendedName>
        <fullName evidence="18">Protein kinase domain-containing protein</fullName>
    </recommendedName>
</protein>
<comment type="similarity">
    <text evidence="3">In the C-terminal section; belongs to the protein kinase superfamily. Ser/Thr protein kinase family.</text>
</comment>
<dbReference type="PROSITE" id="PS00107">
    <property type="entry name" value="PROTEIN_KINASE_ATP"/>
    <property type="match status" value="3"/>
</dbReference>
<evidence type="ECO:0000256" key="15">
    <source>
        <dbReference type="ARBA" id="ARBA00023180"/>
    </source>
</evidence>
<dbReference type="EMBL" id="MNCJ02000330">
    <property type="protein sequence ID" value="KAF5765999.1"/>
    <property type="molecule type" value="Genomic_DNA"/>
</dbReference>
<dbReference type="OrthoDB" id="2393669at2759"/>
<comment type="similarity">
    <text evidence="2">In the N-terminal section; belongs to the leguminous lectin family.</text>
</comment>
<keyword evidence="8" id="KW-0732">Signal</keyword>
<dbReference type="PANTHER" id="PTHR27003">
    <property type="entry name" value="OS07G0166700 PROTEIN"/>
    <property type="match status" value="1"/>
</dbReference>
<dbReference type="SMART" id="SM00220">
    <property type="entry name" value="S_TKc"/>
    <property type="match status" value="3"/>
</dbReference>
<dbReference type="PROSITE" id="PS00108">
    <property type="entry name" value="PROTEIN_KINASE_ST"/>
    <property type="match status" value="3"/>
</dbReference>
<sequence length="1352" mass="155025">MDTFLQQFQHLKIQLEEIASATNNFHNENYIGGGGFGKVYKGEMSHSKGRTMVAIKRLDRRHGQGIPEFLKEITALSRYSHENLISLLGFCYQGDEMILVYDYASRGSLDRYLNSPHLTWLQRLKICLDAAEGLSYLHDPREAHQRLIHCDVKSANILLTEQWNGKLADFGLSIMGPANEQQSLIVTVAAGTPGYCDPQYAMTHTLTKESDVYSFGVVLFEALCGRLCCTYSNGRVQQNLVRTWIESYEEKKLNDIIFKDTAIEPLEQSALETFSDIAYRCLKESREDRPRMAEVVIELATALGYQKAFLQQLQLLKIPLVEITSATNHFDDEKNYIGGGAFGKIYEGELCDSKGRSMVAIKRLDPKYGQGIPEFWKEIMTLLSYKHENLISLLGLCYEGSEMILVYEHASRGSLDRHLNSPLLKWSQRLKICLDVAKGLSYLHDPGETRQRLIHCDVKCPNILLDEQWNAKVSDFGLSIMGPANEQHSIAAGTPGYCDPQYAMTHTLTKESDVYSFGVVLFEVLCGRLCCTYSNGRVQQNLVRTWIESYEEKKLNDIIFKVPPTQPLEQSALKIFSDIAYRCLKESREDRPKMAEVVKELETALRYQKAFSQQLQLLKITLIEITSATNHFDDKNYIGSGAFGKIYEGELCDSKGRSMVAIKRLDPKHGQGIPKFWKEITTLFSYKHENLISLLGHCCEGSEMILVYEHASHGSLDRHLNSPLLTWSQRLRICLDAAKGLSYLHDPGETHQRLIHCDVKSPNILLDEHWNAKVSDFGLSITGPANEQHSVAAGTPGYCDPQYAMTHTLTKESDVYSFGVVLFEVLCGRLCCTYSNGRLQQNLVRTWIESYEEKKLNDIIFKDPTIQPLEQSTLEIFSDIAYQCLKESREDRPKMSAVVAELERSLDLLNCQEFIGEWNKQFPLNYRSEVELKKFRSKGVLLNGGKTWFSLNKKGEHCEMITIAECLGSDVKSNNFSTEYNSRFAMGNYRFESYWRFKADVKTQFLSPGITYAVYLVFKFYRGGKRRCETISLKYRLQGERESSVSYLAYEREDDGWWACELYHFTCDHRIVDLQIMFEGFDNLSDILVQGIEFQPLENAENTNEKQPISDSDSDSDSDANWEEKLPTDYKDIMKWSKKGIFDYLPWTEKKKKKAYSILCKGFFLTNYGMTWFSLDKNGKKCHMLSAARMWNWKENLLLSESRFGKVIQWGDNSSIHIETEVQSQLVSSETTYGCYLVYKLPEDQSGFKAPVKVKHKQCETEDNIWYIYLTSPQTPVIRPKVIRPKAGQNTHNPLDRPKFKGLPQQRNDGWIEVQILELRVAITINMDIFFELCDKKKFSGLIIEGIEFRPI</sequence>
<keyword evidence="9 16" id="KW-0547">Nucleotide-binding</keyword>
<feature type="binding site" evidence="16">
    <location>
        <position position="663"/>
    </location>
    <ligand>
        <name>ATP</name>
        <dbReference type="ChEBI" id="CHEBI:30616"/>
    </ligand>
</feature>
<comment type="subcellular location">
    <subcellularLocation>
        <location evidence="1">Cell membrane</location>
        <topology evidence="1">Single-pass type I membrane protein</topology>
    </subcellularLocation>
</comment>
<dbReference type="PANTHER" id="PTHR27003:SF338">
    <property type="entry name" value="TYROSINE-PROTEIN KINASE, NON-RECEPTOR JAK_TYK2-RELATED"/>
    <property type="match status" value="1"/>
</dbReference>
<keyword evidence="11 16" id="KW-0067">ATP-binding</keyword>
<evidence type="ECO:0000256" key="9">
    <source>
        <dbReference type="ARBA" id="ARBA00022741"/>
    </source>
</evidence>
<dbReference type="Proteomes" id="UP000215914">
    <property type="component" value="Unassembled WGS sequence"/>
</dbReference>
<evidence type="ECO:0000256" key="2">
    <source>
        <dbReference type="ARBA" id="ARBA00008536"/>
    </source>
</evidence>
<dbReference type="GO" id="GO:0004674">
    <property type="term" value="F:protein serine/threonine kinase activity"/>
    <property type="evidence" value="ECO:0007669"/>
    <property type="project" value="UniProtKB-KW"/>
</dbReference>
<evidence type="ECO:0000256" key="10">
    <source>
        <dbReference type="ARBA" id="ARBA00022777"/>
    </source>
</evidence>
<organism evidence="19 20">
    <name type="scientific">Helianthus annuus</name>
    <name type="common">Common sunflower</name>
    <dbReference type="NCBI Taxonomy" id="4232"/>
    <lineage>
        <taxon>Eukaryota</taxon>
        <taxon>Viridiplantae</taxon>
        <taxon>Streptophyta</taxon>
        <taxon>Embryophyta</taxon>
        <taxon>Tracheophyta</taxon>
        <taxon>Spermatophyta</taxon>
        <taxon>Magnoliopsida</taxon>
        <taxon>eudicotyledons</taxon>
        <taxon>Gunneridae</taxon>
        <taxon>Pentapetalae</taxon>
        <taxon>asterids</taxon>
        <taxon>campanulids</taxon>
        <taxon>Asterales</taxon>
        <taxon>Asteraceae</taxon>
        <taxon>Asteroideae</taxon>
        <taxon>Heliantheae alliance</taxon>
        <taxon>Heliantheae</taxon>
        <taxon>Helianthus</taxon>
    </lineage>
</organism>
<reference evidence="19" key="2">
    <citation type="submission" date="2020-06" db="EMBL/GenBank/DDBJ databases">
        <title>Helianthus annuus Genome sequencing and assembly Release 2.</title>
        <authorList>
            <person name="Gouzy J."/>
            <person name="Langlade N."/>
            <person name="Munos S."/>
        </authorList>
    </citation>
    <scope>NUCLEOTIDE SEQUENCE</scope>
    <source>
        <tissue evidence="19">Leaves</tissue>
    </source>
</reference>
<dbReference type="InterPro" id="IPR025886">
    <property type="entry name" value="PP2-like"/>
</dbReference>
<evidence type="ECO:0000256" key="8">
    <source>
        <dbReference type="ARBA" id="ARBA00022729"/>
    </source>
</evidence>
<evidence type="ECO:0000313" key="19">
    <source>
        <dbReference type="EMBL" id="KAF5765999.1"/>
    </source>
</evidence>
<dbReference type="PROSITE" id="PS50011">
    <property type="entry name" value="PROTEIN_KINASE_DOM"/>
    <property type="match status" value="3"/>
</dbReference>
<dbReference type="GO" id="GO:0004714">
    <property type="term" value="F:transmembrane receptor protein tyrosine kinase activity"/>
    <property type="evidence" value="ECO:0007669"/>
    <property type="project" value="InterPro"/>
</dbReference>
<feature type="domain" description="Protein kinase" evidence="18">
    <location>
        <begin position="331"/>
        <end position="605"/>
    </location>
</feature>
<dbReference type="Pfam" id="PF07714">
    <property type="entry name" value="PK_Tyr_Ser-Thr"/>
    <property type="match status" value="3"/>
</dbReference>
<keyword evidence="20" id="KW-1185">Reference proteome</keyword>
<evidence type="ECO:0000256" key="13">
    <source>
        <dbReference type="ARBA" id="ARBA00023136"/>
    </source>
</evidence>